<name>A0A4Y9G1X1_9MICO</name>
<organism evidence="1 2">
    <name type="scientific">Microbacterium paludicola</name>
    <dbReference type="NCBI Taxonomy" id="300019"/>
    <lineage>
        <taxon>Bacteria</taxon>
        <taxon>Bacillati</taxon>
        <taxon>Actinomycetota</taxon>
        <taxon>Actinomycetes</taxon>
        <taxon>Micrococcales</taxon>
        <taxon>Microbacteriaceae</taxon>
        <taxon>Microbacterium</taxon>
    </lineage>
</organism>
<proteinExistence type="predicted"/>
<reference evidence="1 2" key="1">
    <citation type="submission" date="2019-03" db="EMBL/GenBank/DDBJ databases">
        <title>Diversity of the mouse oral microbiome.</title>
        <authorList>
            <person name="Joseph S."/>
            <person name="Aduse-Opoku J."/>
            <person name="Curtis M."/>
            <person name="Wade W."/>
            <person name="Hashim A."/>
        </authorList>
    </citation>
    <scope>NUCLEOTIDE SEQUENCE [LARGE SCALE GENOMIC DNA]</scope>
    <source>
        <strain evidence="1 2">P1012</strain>
    </source>
</reference>
<dbReference type="InterPro" id="IPR018561">
    <property type="entry name" value="AosR"/>
</dbReference>
<protein>
    <submittedName>
        <fullName evidence="1">DUF2017 family protein</fullName>
    </submittedName>
</protein>
<accession>A0A4Y9G1X1</accession>
<dbReference type="AlphaFoldDB" id="A0A4Y9G1X1"/>
<dbReference type="OrthoDB" id="3268479at2"/>
<dbReference type="EMBL" id="SPQB01000001">
    <property type="protein sequence ID" value="TFU34740.1"/>
    <property type="molecule type" value="Genomic_DNA"/>
</dbReference>
<dbReference type="Proteomes" id="UP000298358">
    <property type="component" value="Unassembled WGS sequence"/>
</dbReference>
<gene>
    <name evidence="1" type="ORF">E4U02_00615</name>
</gene>
<comment type="caution">
    <text evidence="1">The sequence shown here is derived from an EMBL/GenBank/DDBJ whole genome shotgun (WGS) entry which is preliminary data.</text>
</comment>
<keyword evidence="2" id="KW-1185">Reference proteome</keyword>
<dbReference type="Pfam" id="PF09438">
    <property type="entry name" value="DUF2017"/>
    <property type="match status" value="1"/>
</dbReference>
<evidence type="ECO:0000313" key="2">
    <source>
        <dbReference type="Proteomes" id="UP000298358"/>
    </source>
</evidence>
<sequence length="150" mass="16815">MTLTRIEATHLAELLGQFAELVGSSPAIPDPALERLTPDVYPEDAEASREFRSLTRSDLLRRRAEDARVVLDGLAAIEHEDELAPVEVSVDAAQLRAWMRTLAAVRLVIADRLGIVDDDEDRDPDDPRYGVYDWLGYRLELLVQTAEQGF</sequence>
<evidence type="ECO:0000313" key="1">
    <source>
        <dbReference type="EMBL" id="TFU34740.1"/>
    </source>
</evidence>